<dbReference type="EMBL" id="JAFLQW010000054">
    <property type="protein sequence ID" value="MBO0347925.1"/>
    <property type="molecule type" value="Genomic_DNA"/>
</dbReference>
<gene>
    <name evidence="1" type="ORF">J0895_02165</name>
</gene>
<dbReference type="RefSeq" id="WP_207086500.1">
    <property type="nucleotide sequence ID" value="NZ_JAFLQW010000054.1"/>
</dbReference>
<keyword evidence="2" id="KW-1185">Reference proteome</keyword>
<accession>A0ABS3FLF2</accession>
<name>A0ABS3FLF2_9CYAN</name>
<comment type="caution">
    <text evidence="1">The sequence shown here is derived from an EMBL/GenBank/DDBJ whole genome shotgun (WGS) entry which is preliminary data.</text>
</comment>
<evidence type="ECO:0000313" key="2">
    <source>
        <dbReference type="Proteomes" id="UP000664844"/>
    </source>
</evidence>
<proteinExistence type="predicted"/>
<protein>
    <submittedName>
        <fullName evidence="1">Uncharacterized protein</fullName>
    </submittedName>
</protein>
<dbReference type="Proteomes" id="UP000664844">
    <property type="component" value="Unassembled WGS sequence"/>
</dbReference>
<evidence type="ECO:0000313" key="1">
    <source>
        <dbReference type="EMBL" id="MBO0347925.1"/>
    </source>
</evidence>
<reference evidence="1 2" key="1">
    <citation type="submission" date="2021-03" db="EMBL/GenBank/DDBJ databases">
        <title>Metabolic Capacity of the Antarctic Cyanobacterium Phormidium pseudopriestleyi that Sustains Oxygenic Photosynthesis in the Presence of Hydrogen Sulfide.</title>
        <authorList>
            <person name="Lumian J.E."/>
            <person name="Jungblut A.D."/>
            <person name="Dillon M.L."/>
            <person name="Hawes I."/>
            <person name="Doran P.T."/>
            <person name="Mackey T.J."/>
            <person name="Dick G.J."/>
            <person name="Grettenberger C.L."/>
            <person name="Sumner D.Y."/>
        </authorList>
    </citation>
    <scope>NUCLEOTIDE SEQUENCE [LARGE SCALE GENOMIC DNA]</scope>
    <source>
        <strain evidence="1 2">FRX01</strain>
    </source>
</reference>
<sequence>MKIQTGDCLISRDGRYYRVIDCCGEFISLMPLQGYTVFTCRQSYIESSFGFVETQQQVA</sequence>
<organism evidence="1 2">
    <name type="scientific">Phormidium pseudopriestleyi FRX01</name>
    <dbReference type="NCBI Taxonomy" id="1759528"/>
    <lineage>
        <taxon>Bacteria</taxon>
        <taxon>Bacillati</taxon>
        <taxon>Cyanobacteriota</taxon>
        <taxon>Cyanophyceae</taxon>
        <taxon>Oscillatoriophycideae</taxon>
        <taxon>Oscillatoriales</taxon>
        <taxon>Oscillatoriaceae</taxon>
        <taxon>Phormidium</taxon>
    </lineage>
</organism>